<dbReference type="GO" id="GO:0048473">
    <property type="term" value="P:D-methionine transmembrane transport"/>
    <property type="evidence" value="ECO:0007669"/>
    <property type="project" value="TreeGrafter"/>
</dbReference>
<evidence type="ECO:0000313" key="11">
    <source>
        <dbReference type="Proteomes" id="UP000829401"/>
    </source>
</evidence>
<keyword evidence="5 8" id="KW-0812">Transmembrane</keyword>
<dbReference type="Gene3D" id="1.10.3720.10">
    <property type="entry name" value="MetI-like"/>
    <property type="match status" value="1"/>
</dbReference>
<dbReference type="SUPFAM" id="SSF161098">
    <property type="entry name" value="MetI-like"/>
    <property type="match status" value="1"/>
</dbReference>
<dbReference type="InterPro" id="IPR051322">
    <property type="entry name" value="AA_ABC_Transporter_Permease"/>
</dbReference>
<dbReference type="Pfam" id="PF00528">
    <property type="entry name" value="BPD_transp_1"/>
    <property type="match status" value="1"/>
</dbReference>
<protein>
    <submittedName>
        <fullName evidence="10">ABC transporter permease</fullName>
    </submittedName>
</protein>
<feature type="transmembrane region" description="Helical" evidence="8">
    <location>
        <begin position="170"/>
        <end position="189"/>
    </location>
</feature>
<dbReference type="EMBL" id="CP080467">
    <property type="protein sequence ID" value="UNO50828.1"/>
    <property type="molecule type" value="Genomic_DNA"/>
</dbReference>
<accession>A0A9E7CXF1</accession>
<keyword evidence="4" id="KW-1003">Cell membrane</keyword>
<evidence type="ECO:0000256" key="4">
    <source>
        <dbReference type="ARBA" id="ARBA00022475"/>
    </source>
</evidence>
<feature type="transmembrane region" description="Helical" evidence="8">
    <location>
        <begin position="33"/>
        <end position="57"/>
    </location>
</feature>
<feature type="transmembrane region" description="Helical" evidence="8">
    <location>
        <begin position="101"/>
        <end position="121"/>
    </location>
</feature>
<evidence type="ECO:0000256" key="5">
    <source>
        <dbReference type="ARBA" id="ARBA00022692"/>
    </source>
</evidence>
<dbReference type="CDD" id="cd06261">
    <property type="entry name" value="TM_PBP2"/>
    <property type="match status" value="1"/>
</dbReference>
<dbReference type="Proteomes" id="UP000829401">
    <property type="component" value="Chromosome"/>
</dbReference>
<keyword evidence="3 8" id="KW-0813">Transport</keyword>
<proteinExistence type="inferred from homology"/>
<feature type="transmembrane region" description="Helical" evidence="8">
    <location>
        <begin position="7"/>
        <end position="27"/>
    </location>
</feature>
<evidence type="ECO:0000256" key="8">
    <source>
        <dbReference type="RuleBase" id="RU363032"/>
    </source>
</evidence>
<keyword evidence="6 8" id="KW-1133">Transmembrane helix</keyword>
<comment type="subcellular location">
    <subcellularLocation>
        <location evidence="1 8">Cell membrane</location>
        <topology evidence="1 8">Multi-pass membrane protein</topology>
    </subcellularLocation>
</comment>
<dbReference type="KEGG" id="aaco:K1I37_09400"/>
<keyword evidence="7 8" id="KW-0472">Membrane</keyword>
<gene>
    <name evidence="10" type="ORF">K1I37_09400</name>
</gene>
<keyword evidence="11" id="KW-1185">Reference proteome</keyword>
<feature type="transmembrane region" description="Helical" evidence="8">
    <location>
        <begin position="69"/>
        <end position="89"/>
    </location>
</feature>
<evidence type="ECO:0000256" key="1">
    <source>
        <dbReference type="ARBA" id="ARBA00004651"/>
    </source>
</evidence>
<evidence type="ECO:0000259" key="9">
    <source>
        <dbReference type="PROSITE" id="PS50928"/>
    </source>
</evidence>
<dbReference type="AlphaFoldDB" id="A0A9E7CXF1"/>
<evidence type="ECO:0000256" key="3">
    <source>
        <dbReference type="ARBA" id="ARBA00022448"/>
    </source>
</evidence>
<dbReference type="InterPro" id="IPR000515">
    <property type="entry name" value="MetI-like"/>
</dbReference>
<dbReference type="PANTHER" id="PTHR30450:SF1">
    <property type="entry name" value="D-METHIONINE TRANSPORT SYSTEM PERMEASE PROTEIN METI-RELATED"/>
    <property type="match status" value="1"/>
</dbReference>
<dbReference type="OrthoDB" id="9793490at2"/>
<dbReference type="PROSITE" id="PS50928">
    <property type="entry name" value="ABC_TM1"/>
    <property type="match status" value="1"/>
</dbReference>
<sequence length="201" mass="21413">MIAISTLLSVVIGLPIGILLYMTAAGGLRPNRIVYQVTSIVVNIVRSVPFIILLIALIPFTEWIVGTSIGVNAAIVPLVISAAPFFARVAETALREVHPGVIEAAQSMGASVMMIVWRVLLRESWPSILAGVTLTAVALVGNSAMSGVIGGGGLGDLAVRYGYERFQTNVMIVTTIVLIILVQILQMTGDRVVHHFAKRRG</sequence>
<reference evidence="11" key="1">
    <citation type="journal article" date="2022" name="G3 (Bethesda)">
        <title>Unveiling the complete genome sequence of Alicyclobacillus acidoterrestris DSM 3922T, a taint-producing strain.</title>
        <authorList>
            <person name="Leonardo I.C."/>
            <person name="Barreto Crespo M.T."/>
            <person name="Gaspar F.B."/>
        </authorList>
    </citation>
    <scope>NUCLEOTIDE SEQUENCE [LARGE SCALE GENOMIC DNA]</scope>
    <source>
        <strain evidence="11">DSM 3922</strain>
    </source>
</reference>
<evidence type="ECO:0000256" key="6">
    <source>
        <dbReference type="ARBA" id="ARBA00022989"/>
    </source>
</evidence>
<dbReference type="FunFam" id="1.10.3720.10:FF:000002">
    <property type="entry name" value="D-methionine ABC transporter permease MetI"/>
    <property type="match status" value="1"/>
</dbReference>
<feature type="domain" description="ABC transmembrane type-1" evidence="9">
    <location>
        <begin position="1"/>
        <end position="189"/>
    </location>
</feature>
<dbReference type="PANTHER" id="PTHR30450">
    <property type="entry name" value="ABC TRANSPORTER PERMEASE"/>
    <property type="match status" value="1"/>
</dbReference>
<comment type="similarity">
    <text evidence="2">Belongs to the binding-protein-dependent transport system permease family. CysTW subfamily.</text>
</comment>
<name>A0A9E7CXF1_ALIAG</name>
<evidence type="ECO:0000256" key="2">
    <source>
        <dbReference type="ARBA" id="ARBA00007069"/>
    </source>
</evidence>
<feature type="transmembrane region" description="Helical" evidence="8">
    <location>
        <begin position="128"/>
        <end position="150"/>
    </location>
</feature>
<dbReference type="RefSeq" id="WP_081653986.1">
    <property type="nucleotide sequence ID" value="NZ_AURB01000068.1"/>
</dbReference>
<organism evidence="10 11">
    <name type="scientific">Alicyclobacillus acidoterrestris (strain ATCC 49025 / DSM 3922 / CIP 106132 / NCIMB 13137 / GD3B)</name>
    <dbReference type="NCBI Taxonomy" id="1356854"/>
    <lineage>
        <taxon>Bacteria</taxon>
        <taxon>Bacillati</taxon>
        <taxon>Bacillota</taxon>
        <taxon>Bacilli</taxon>
        <taxon>Bacillales</taxon>
        <taxon>Alicyclobacillaceae</taxon>
        <taxon>Alicyclobacillus</taxon>
    </lineage>
</organism>
<evidence type="ECO:0000313" key="10">
    <source>
        <dbReference type="EMBL" id="UNO50828.1"/>
    </source>
</evidence>
<dbReference type="GO" id="GO:0005886">
    <property type="term" value="C:plasma membrane"/>
    <property type="evidence" value="ECO:0007669"/>
    <property type="project" value="UniProtKB-SubCell"/>
</dbReference>
<dbReference type="InterPro" id="IPR035906">
    <property type="entry name" value="MetI-like_sf"/>
</dbReference>
<evidence type="ECO:0000256" key="7">
    <source>
        <dbReference type="ARBA" id="ARBA00023136"/>
    </source>
</evidence>